<protein>
    <submittedName>
        <fullName evidence="2">Putative sensory transduction regulator</fullName>
    </submittedName>
</protein>
<evidence type="ECO:0000313" key="2">
    <source>
        <dbReference type="EMBL" id="SEU01645.1"/>
    </source>
</evidence>
<sequence length="151" mass="17106">MRSIVASLCLASLTAFGAAAQVPGDADVIEILMQERGFAVQRSIDQFGDPQIRSQIDGTRFSIYFYECAPGPCGSIQFVALFDGQPPPDPRRLNSWNRDFRFAKTYADRSGDVVVEMDVSLTDDGIGRNNFYDILDRWRVTLAEFRRYHNR</sequence>
<name>A0A1I0IW79_9RHOB</name>
<dbReference type="InterPro" id="IPR019660">
    <property type="entry name" value="Put_sensory_transdc_reg_YbjN"/>
</dbReference>
<evidence type="ECO:0000313" key="3">
    <source>
        <dbReference type="Proteomes" id="UP000199180"/>
    </source>
</evidence>
<dbReference type="OrthoDB" id="33037at2"/>
<dbReference type="AlphaFoldDB" id="A0A1I0IW79"/>
<gene>
    <name evidence="2" type="ORF">SAMN04489858_11957</name>
</gene>
<accession>A0A1I0IW79</accession>
<keyword evidence="1" id="KW-0732">Signal</keyword>
<keyword evidence="3" id="KW-1185">Reference proteome</keyword>
<reference evidence="2 3" key="1">
    <citation type="submission" date="2016-10" db="EMBL/GenBank/DDBJ databases">
        <authorList>
            <person name="de Groot N.N."/>
        </authorList>
    </citation>
    <scope>NUCLEOTIDE SEQUENCE [LARGE SCALE GENOMIC DNA]</scope>
    <source>
        <strain evidence="2 3">DSM 17862</strain>
    </source>
</reference>
<dbReference type="RefSeq" id="WP_090737607.1">
    <property type="nucleotide sequence ID" value="NZ_FOHO01000019.1"/>
</dbReference>
<evidence type="ECO:0000256" key="1">
    <source>
        <dbReference type="SAM" id="SignalP"/>
    </source>
</evidence>
<dbReference type="Proteomes" id="UP000199180">
    <property type="component" value="Unassembled WGS sequence"/>
</dbReference>
<feature type="chain" id="PRO_5011446453" evidence="1">
    <location>
        <begin position="21"/>
        <end position="151"/>
    </location>
</feature>
<dbReference type="CDD" id="cd17511">
    <property type="entry name" value="YbjN_AmyR-like"/>
    <property type="match status" value="1"/>
</dbReference>
<dbReference type="Pfam" id="PF10722">
    <property type="entry name" value="YbjN"/>
    <property type="match status" value="1"/>
</dbReference>
<proteinExistence type="predicted"/>
<dbReference type="STRING" id="364199.SAMN04489858_11957"/>
<dbReference type="EMBL" id="FOHO01000019">
    <property type="protein sequence ID" value="SEU01645.1"/>
    <property type="molecule type" value="Genomic_DNA"/>
</dbReference>
<feature type="signal peptide" evidence="1">
    <location>
        <begin position="1"/>
        <end position="20"/>
    </location>
</feature>
<organism evidence="2 3">
    <name type="scientific">Paracoccus homiensis</name>
    <dbReference type="NCBI Taxonomy" id="364199"/>
    <lineage>
        <taxon>Bacteria</taxon>
        <taxon>Pseudomonadati</taxon>
        <taxon>Pseudomonadota</taxon>
        <taxon>Alphaproteobacteria</taxon>
        <taxon>Rhodobacterales</taxon>
        <taxon>Paracoccaceae</taxon>
        <taxon>Paracoccus</taxon>
    </lineage>
</organism>